<keyword evidence="3 8" id="KW-0540">Nuclease</keyword>
<dbReference type="SMART" id="SM00990">
    <property type="entry name" value="VRR_NUC"/>
    <property type="match status" value="1"/>
</dbReference>
<evidence type="ECO:0000313" key="10">
    <source>
        <dbReference type="Proteomes" id="UP000887563"/>
    </source>
</evidence>
<dbReference type="PANTHER" id="PTHR15749">
    <property type="entry name" value="FANCONI-ASSOCIATED NUCLEASE 1"/>
    <property type="match status" value="1"/>
</dbReference>
<feature type="domain" description="VRR-NUC" evidence="9">
    <location>
        <begin position="50"/>
        <end position="167"/>
    </location>
</feature>
<evidence type="ECO:0000256" key="3">
    <source>
        <dbReference type="ARBA" id="ARBA00022722"/>
    </source>
</evidence>
<dbReference type="GO" id="GO:0036297">
    <property type="term" value="P:interstrand cross-link repair"/>
    <property type="evidence" value="ECO:0007669"/>
    <property type="project" value="InterPro"/>
</dbReference>
<protein>
    <recommendedName>
        <fullName evidence="8">Fanconi-associated nuclease</fullName>
        <ecNumber evidence="8">3.1.4.1</ecNumber>
    </recommendedName>
</protein>
<dbReference type="EC" id="3.1.4.1" evidence="8"/>
<keyword evidence="8" id="KW-0227">DNA damage</keyword>
<accession>A0A914LMI6</accession>
<dbReference type="AlphaFoldDB" id="A0A914LMI6"/>
<evidence type="ECO:0000256" key="7">
    <source>
        <dbReference type="ARBA" id="ARBA00023211"/>
    </source>
</evidence>
<dbReference type="WBParaSite" id="Minc3s00662g15771">
    <property type="protein sequence ID" value="Minc3s00662g15771"/>
    <property type="gene ID" value="Minc3s00662g15771"/>
</dbReference>
<evidence type="ECO:0000259" key="9">
    <source>
        <dbReference type="SMART" id="SM00990"/>
    </source>
</evidence>
<dbReference type="GO" id="GO:0046872">
    <property type="term" value="F:metal ion binding"/>
    <property type="evidence" value="ECO:0007669"/>
    <property type="project" value="UniProtKB-KW"/>
</dbReference>
<sequence>MLVLKKILNSLSECILNITSPTTFEERIPSSTGSPQRKSPRKSVHCSCFIHSTVDKHYNEKSAKTMENSARSSTIEWHDFEGGKEQLLRFLHCCSPVLLHALFKKLCSNFRQSRSGFPDLTLWNAEERKLAVVEVKGPSDKLSTKQQIWLDFFKSQGVRAVVCHVSAKNDRSIE</sequence>
<evidence type="ECO:0000313" key="11">
    <source>
        <dbReference type="WBParaSite" id="Minc3s00662g15771"/>
    </source>
</evidence>
<dbReference type="InterPro" id="IPR033315">
    <property type="entry name" value="Fan1-like"/>
</dbReference>
<evidence type="ECO:0000256" key="2">
    <source>
        <dbReference type="ARBA" id="ARBA00005533"/>
    </source>
</evidence>
<dbReference type="InterPro" id="IPR011856">
    <property type="entry name" value="tRNA_endonuc-like_dom_sf"/>
</dbReference>
<keyword evidence="7 8" id="KW-0464">Manganese</keyword>
<dbReference type="GO" id="GO:0070336">
    <property type="term" value="F:flap-structured DNA binding"/>
    <property type="evidence" value="ECO:0007669"/>
    <property type="project" value="TreeGrafter"/>
</dbReference>
<keyword evidence="6 8" id="KW-0460">Magnesium</keyword>
<keyword evidence="8" id="KW-0234">DNA repair</keyword>
<evidence type="ECO:0000256" key="5">
    <source>
        <dbReference type="ARBA" id="ARBA00022801"/>
    </source>
</evidence>
<evidence type="ECO:0000256" key="4">
    <source>
        <dbReference type="ARBA" id="ARBA00022723"/>
    </source>
</evidence>
<comment type="function">
    <text evidence="8">Nuclease required for the repair of DNA interstrand cross-links (ICL). Acts as a 5'-3' exonuclease that anchors at a cut end of DNA and cleaves DNA successively at every third nucleotide, allowing to excise an ICL from one strand through flanking incisions.</text>
</comment>
<dbReference type="InterPro" id="IPR014883">
    <property type="entry name" value="VRR_NUC"/>
</dbReference>
<reference evidence="11" key="1">
    <citation type="submission" date="2022-11" db="UniProtKB">
        <authorList>
            <consortium name="WormBaseParasite"/>
        </authorList>
    </citation>
    <scope>IDENTIFICATION</scope>
</reference>
<dbReference type="GO" id="GO:0008409">
    <property type="term" value="F:5'-3' exonuclease activity"/>
    <property type="evidence" value="ECO:0007669"/>
    <property type="project" value="TreeGrafter"/>
</dbReference>
<dbReference type="GO" id="GO:0017108">
    <property type="term" value="F:5'-flap endonuclease activity"/>
    <property type="evidence" value="ECO:0007669"/>
    <property type="project" value="TreeGrafter"/>
</dbReference>
<comment type="similarity">
    <text evidence="2 8">Belongs to the FAN1 family.</text>
</comment>
<keyword evidence="4 8" id="KW-0479">Metal-binding</keyword>
<dbReference type="PANTHER" id="PTHR15749:SF4">
    <property type="entry name" value="FANCONI-ASSOCIATED NUCLEASE 1"/>
    <property type="match status" value="1"/>
</dbReference>
<proteinExistence type="inferred from homology"/>
<keyword evidence="8" id="KW-0539">Nucleus</keyword>
<evidence type="ECO:0000256" key="1">
    <source>
        <dbReference type="ARBA" id="ARBA00000983"/>
    </source>
</evidence>
<comment type="catalytic activity">
    <reaction evidence="1 8">
        <text>Hydrolytically removes 5'-nucleotides successively from the 3'-hydroxy termini of 3'-hydroxy-terminated oligonucleotides.</text>
        <dbReference type="EC" id="3.1.4.1"/>
    </reaction>
</comment>
<comment type="subcellular location">
    <subcellularLocation>
        <location evidence="8">Nucleus</location>
    </subcellularLocation>
</comment>
<dbReference type="Gene3D" id="3.40.1350.10">
    <property type="match status" value="1"/>
</dbReference>
<keyword evidence="10" id="KW-1185">Reference proteome</keyword>
<evidence type="ECO:0000256" key="6">
    <source>
        <dbReference type="ARBA" id="ARBA00022842"/>
    </source>
</evidence>
<dbReference type="GO" id="GO:0004528">
    <property type="term" value="F:phosphodiesterase I activity"/>
    <property type="evidence" value="ECO:0007669"/>
    <property type="project" value="UniProtKB-EC"/>
</dbReference>
<dbReference type="GO" id="GO:0005634">
    <property type="term" value="C:nucleus"/>
    <property type="evidence" value="ECO:0007669"/>
    <property type="project" value="UniProtKB-SubCell"/>
</dbReference>
<name>A0A914LMI6_MELIC</name>
<dbReference type="Proteomes" id="UP000887563">
    <property type="component" value="Unplaced"/>
</dbReference>
<comment type="cofactor">
    <cofactor evidence="8">
        <name>Mg(2+)</name>
        <dbReference type="ChEBI" id="CHEBI:18420"/>
    </cofactor>
    <cofactor evidence="8">
        <name>Mn(2+)</name>
        <dbReference type="ChEBI" id="CHEBI:29035"/>
    </cofactor>
</comment>
<keyword evidence="5 8" id="KW-0378">Hydrolase</keyword>
<dbReference type="Pfam" id="PF08774">
    <property type="entry name" value="VRR_NUC"/>
    <property type="match status" value="1"/>
</dbReference>
<organism evidence="10 11">
    <name type="scientific">Meloidogyne incognita</name>
    <name type="common">Southern root-knot nematode worm</name>
    <name type="synonym">Oxyuris incognita</name>
    <dbReference type="NCBI Taxonomy" id="6306"/>
    <lineage>
        <taxon>Eukaryota</taxon>
        <taxon>Metazoa</taxon>
        <taxon>Ecdysozoa</taxon>
        <taxon>Nematoda</taxon>
        <taxon>Chromadorea</taxon>
        <taxon>Rhabditida</taxon>
        <taxon>Tylenchina</taxon>
        <taxon>Tylenchomorpha</taxon>
        <taxon>Tylenchoidea</taxon>
        <taxon>Meloidogynidae</taxon>
        <taxon>Meloidogyninae</taxon>
        <taxon>Meloidogyne</taxon>
        <taxon>Meloidogyne incognita group</taxon>
    </lineage>
</organism>
<evidence type="ECO:0000256" key="8">
    <source>
        <dbReference type="RuleBase" id="RU365033"/>
    </source>
</evidence>